<dbReference type="EMBL" id="CP000804">
    <property type="protein sequence ID" value="ABU57619.1"/>
    <property type="molecule type" value="Genomic_DNA"/>
</dbReference>
<dbReference type="CDD" id="cd00473">
    <property type="entry name" value="bS6"/>
    <property type="match status" value="1"/>
</dbReference>
<dbReference type="AlphaFoldDB" id="A7NJE9"/>
<protein>
    <recommendedName>
        <fullName evidence="3 4">Small ribosomal subunit protein bS6</fullName>
    </recommendedName>
</protein>
<keyword evidence="4 6" id="KW-0689">Ribosomal protein</keyword>
<dbReference type="HOGENOM" id="CLU_113441_5_1_0"/>
<dbReference type="OrthoDB" id="9812702at2"/>
<evidence type="ECO:0000256" key="4">
    <source>
        <dbReference type="HAMAP-Rule" id="MF_00360"/>
    </source>
</evidence>
<feature type="region of interest" description="Disordered" evidence="5">
    <location>
        <begin position="122"/>
        <end position="158"/>
    </location>
</feature>
<dbReference type="InterPro" id="IPR020814">
    <property type="entry name" value="Ribosomal_S6_plastid/chlpt"/>
</dbReference>
<dbReference type="NCBIfam" id="TIGR00166">
    <property type="entry name" value="S6"/>
    <property type="match status" value="1"/>
</dbReference>
<dbReference type="InterPro" id="IPR000529">
    <property type="entry name" value="Ribosomal_bS6"/>
</dbReference>
<dbReference type="GO" id="GO:0006412">
    <property type="term" value="P:translation"/>
    <property type="evidence" value="ECO:0007669"/>
    <property type="project" value="UniProtKB-UniRule"/>
</dbReference>
<evidence type="ECO:0000256" key="3">
    <source>
        <dbReference type="ARBA" id="ARBA00035294"/>
    </source>
</evidence>
<name>A7NJE9_ROSCS</name>
<dbReference type="RefSeq" id="WP_012120047.1">
    <property type="nucleotide sequence ID" value="NC_009767.1"/>
</dbReference>
<evidence type="ECO:0000256" key="1">
    <source>
        <dbReference type="ARBA" id="ARBA00009512"/>
    </source>
</evidence>
<dbReference type="PANTHER" id="PTHR21011">
    <property type="entry name" value="MITOCHONDRIAL 28S RIBOSOMAL PROTEIN S6"/>
    <property type="match status" value="1"/>
</dbReference>
<feature type="compositionally biased region" description="Acidic residues" evidence="5">
    <location>
        <begin position="128"/>
        <end position="158"/>
    </location>
</feature>
<keyword evidence="4" id="KW-0687">Ribonucleoprotein</keyword>
<sequence length="158" mass="18168">MRERRRDYELLFIIPPIRIGDEEIHNAIERVSQAITNLGGVMTAINHAPPWGRRKFAYPIRAYVEGEASRRVFTEGYYVLMNFQMATDRVAELERLLKLNDSVLRYLLTLVETRGAARSTVAPVESFDGAEPEDEDFEEDEEELDVEDVEAGDEDDED</sequence>
<dbReference type="Pfam" id="PF01250">
    <property type="entry name" value="Ribosomal_S6"/>
    <property type="match status" value="1"/>
</dbReference>
<dbReference type="GO" id="GO:0003735">
    <property type="term" value="F:structural constituent of ribosome"/>
    <property type="evidence" value="ECO:0007669"/>
    <property type="project" value="InterPro"/>
</dbReference>
<dbReference type="eggNOG" id="COG0360">
    <property type="taxonomic scope" value="Bacteria"/>
</dbReference>
<keyword evidence="7" id="KW-1185">Reference proteome</keyword>
<keyword evidence="4" id="KW-0699">rRNA-binding</keyword>
<dbReference type="InterPro" id="IPR014717">
    <property type="entry name" value="Transl_elong_EF1B/ribsomal_bS6"/>
</dbReference>
<dbReference type="HAMAP" id="MF_00360">
    <property type="entry name" value="Ribosomal_bS6"/>
    <property type="match status" value="1"/>
</dbReference>
<comment type="function">
    <text evidence="2 4">Binds together with bS18 to 16S ribosomal RNA.</text>
</comment>
<dbReference type="Proteomes" id="UP000000263">
    <property type="component" value="Chromosome"/>
</dbReference>
<proteinExistence type="inferred from homology"/>
<keyword evidence="4" id="KW-0694">RNA-binding</keyword>
<evidence type="ECO:0000313" key="6">
    <source>
        <dbReference type="EMBL" id="ABU57619.1"/>
    </source>
</evidence>
<dbReference type="KEGG" id="rca:Rcas_1526"/>
<dbReference type="GO" id="GO:0005840">
    <property type="term" value="C:ribosome"/>
    <property type="evidence" value="ECO:0007669"/>
    <property type="project" value="UniProtKB-KW"/>
</dbReference>
<dbReference type="GO" id="GO:0070181">
    <property type="term" value="F:small ribosomal subunit rRNA binding"/>
    <property type="evidence" value="ECO:0007669"/>
    <property type="project" value="TreeGrafter"/>
</dbReference>
<evidence type="ECO:0000313" key="7">
    <source>
        <dbReference type="Proteomes" id="UP000000263"/>
    </source>
</evidence>
<dbReference type="GO" id="GO:0005737">
    <property type="term" value="C:cytoplasm"/>
    <property type="evidence" value="ECO:0007669"/>
    <property type="project" value="UniProtKB-ARBA"/>
</dbReference>
<dbReference type="Gene3D" id="3.30.70.60">
    <property type="match status" value="1"/>
</dbReference>
<evidence type="ECO:0000256" key="2">
    <source>
        <dbReference type="ARBA" id="ARBA00035104"/>
    </source>
</evidence>
<dbReference type="STRING" id="383372.Rcas_1526"/>
<gene>
    <name evidence="4" type="primary">rpsF</name>
    <name evidence="6" type="ordered locus">Rcas_1526</name>
</gene>
<comment type="similarity">
    <text evidence="1 4">Belongs to the bacterial ribosomal protein bS6 family.</text>
</comment>
<dbReference type="GO" id="GO:1990904">
    <property type="term" value="C:ribonucleoprotein complex"/>
    <property type="evidence" value="ECO:0007669"/>
    <property type="project" value="UniProtKB-KW"/>
</dbReference>
<dbReference type="PANTHER" id="PTHR21011:SF1">
    <property type="entry name" value="SMALL RIBOSOMAL SUBUNIT PROTEIN BS6M"/>
    <property type="match status" value="1"/>
</dbReference>
<organism evidence="6 7">
    <name type="scientific">Roseiflexus castenholzii (strain DSM 13941 / HLO8)</name>
    <dbReference type="NCBI Taxonomy" id="383372"/>
    <lineage>
        <taxon>Bacteria</taxon>
        <taxon>Bacillati</taxon>
        <taxon>Chloroflexota</taxon>
        <taxon>Chloroflexia</taxon>
        <taxon>Chloroflexales</taxon>
        <taxon>Roseiflexineae</taxon>
        <taxon>Roseiflexaceae</taxon>
        <taxon>Roseiflexus</taxon>
    </lineage>
</organism>
<reference evidence="6 7" key="1">
    <citation type="submission" date="2007-08" db="EMBL/GenBank/DDBJ databases">
        <title>Complete sequence of Roseiflexus castenholzii DSM 13941.</title>
        <authorList>
            <consortium name="US DOE Joint Genome Institute"/>
            <person name="Copeland A."/>
            <person name="Lucas S."/>
            <person name="Lapidus A."/>
            <person name="Barry K."/>
            <person name="Glavina del Rio T."/>
            <person name="Dalin E."/>
            <person name="Tice H."/>
            <person name="Pitluck S."/>
            <person name="Thompson L.S."/>
            <person name="Brettin T."/>
            <person name="Bruce D."/>
            <person name="Detter J.C."/>
            <person name="Han C."/>
            <person name="Tapia R."/>
            <person name="Schmutz J."/>
            <person name="Larimer F."/>
            <person name="Land M."/>
            <person name="Hauser L."/>
            <person name="Kyrpides N."/>
            <person name="Mikhailova N."/>
            <person name="Bryant D.A."/>
            <person name="Hanada S."/>
            <person name="Tsukatani Y."/>
            <person name="Richardson P."/>
        </authorList>
    </citation>
    <scope>NUCLEOTIDE SEQUENCE [LARGE SCALE GENOMIC DNA]</scope>
    <source>
        <strain evidence="7">DSM 13941 / HLO8</strain>
    </source>
</reference>
<accession>A7NJE9</accession>
<dbReference type="SUPFAM" id="SSF54995">
    <property type="entry name" value="Ribosomal protein S6"/>
    <property type="match status" value="1"/>
</dbReference>
<dbReference type="InterPro" id="IPR035980">
    <property type="entry name" value="Ribosomal_bS6_sf"/>
</dbReference>
<evidence type="ECO:0000256" key="5">
    <source>
        <dbReference type="SAM" id="MobiDB-lite"/>
    </source>
</evidence>